<evidence type="ECO:0000256" key="3">
    <source>
        <dbReference type="ARBA" id="ARBA00011738"/>
    </source>
</evidence>
<proteinExistence type="inferred from homology"/>
<dbReference type="InterPro" id="IPR004839">
    <property type="entry name" value="Aminotransferase_I/II_large"/>
</dbReference>
<evidence type="ECO:0000256" key="4">
    <source>
        <dbReference type="ARBA" id="ARBA00022576"/>
    </source>
</evidence>
<evidence type="ECO:0000256" key="2">
    <source>
        <dbReference type="ARBA" id="ARBA00007441"/>
    </source>
</evidence>
<comment type="subunit">
    <text evidence="3">Homodimer.</text>
</comment>
<evidence type="ECO:0000313" key="10">
    <source>
        <dbReference type="Proteomes" id="UP000562492"/>
    </source>
</evidence>
<keyword evidence="5 7" id="KW-0808">Transferase</keyword>
<name>A0ABR6RLC5_9BURK</name>
<dbReference type="GO" id="GO:0008483">
    <property type="term" value="F:transaminase activity"/>
    <property type="evidence" value="ECO:0007669"/>
    <property type="project" value="UniProtKB-KW"/>
</dbReference>
<dbReference type="RefSeq" id="WP_184711516.1">
    <property type="nucleotide sequence ID" value="NZ_JACHKZ010000040.1"/>
</dbReference>
<feature type="domain" description="Aminotransferase class I/classII large" evidence="8">
    <location>
        <begin position="29"/>
        <end position="393"/>
    </location>
</feature>
<sequence length="399" mass="42778">MSLFSSVEMAPRDPILGLNEQFAADTNPSKVNLGVGVYFDDNGKLPLLQCVQAAEKAMMDKPTPRGYLPIDGIAAYDSAVKGLVFGAESDVVKSGRVATVQAVGGTGGLKIGADFLKKLSPNAKVLISDPSWENHRAIFTNAGFEVGSYRYYDAATRSVNFDGMLADLNAAAPGTIVVLHACCHNPTGYDITAAQWDQVIAAVKAKNLTPFLDMAYQGFGHGIKEDGAAIDKFIAAGLTIFVSTSFSKSFSLYGERVGALSVVCADKDEAARVLSQLKIVIRTNYSNPPTHGGAVVAAVLNNPELRALWEKELGEMRVRIKEMRQKLVDGLKAAGVKQDMSFITTQIGMFSYSGLSKDQMVRLRNEFGVYGTDTGRMCVAALNSKNIEYVCASVAKVMA</sequence>
<dbReference type="SUPFAM" id="SSF53383">
    <property type="entry name" value="PLP-dependent transferases"/>
    <property type="match status" value="1"/>
</dbReference>
<dbReference type="CDD" id="cd00609">
    <property type="entry name" value="AAT_like"/>
    <property type="match status" value="1"/>
</dbReference>
<evidence type="ECO:0000256" key="6">
    <source>
        <dbReference type="ARBA" id="ARBA00022898"/>
    </source>
</evidence>
<dbReference type="InterPro" id="IPR000796">
    <property type="entry name" value="Asp_trans"/>
</dbReference>
<dbReference type="PANTHER" id="PTHR11879:SF37">
    <property type="entry name" value="AROMATIC-AMINO-ACID AMINOTRANSFERASE"/>
    <property type="match status" value="1"/>
</dbReference>
<dbReference type="InterPro" id="IPR004838">
    <property type="entry name" value="NHTrfase_class1_PyrdxlP-BS"/>
</dbReference>
<dbReference type="InterPro" id="IPR015421">
    <property type="entry name" value="PyrdxlP-dep_Trfase_major"/>
</dbReference>
<keyword evidence="10" id="KW-1185">Reference proteome</keyword>
<reference evidence="9 10" key="1">
    <citation type="submission" date="2020-08" db="EMBL/GenBank/DDBJ databases">
        <title>Functional genomics of gut bacteria from endangered species of beetles.</title>
        <authorList>
            <person name="Carlos-Shanley C."/>
        </authorList>
    </citation>
    <scope>NUCLEOTIDE SEQUENCE [LARGE SCALE GENOMIC DNA]</scope>
    <source>
        <strain evidence="9 10">S00124</strain>
    </source>
</reference>
<protein>
    <recommendedName>
        <fullName evidence="7">Aminotransferase</fullName>
        <ecNumber evidence="7">2.6.1.-</ecNumber>
    </recommendedName>
</protein>
<dbReference type="PROSITE" id="PS00105">
    <property type="entry name" value="AA_TRANSFER_CLASS_1"/>
    <property type="match status" value="1"/>
</dbReference>
<comment type="similarity">
    <text evidence="2 7">Belongs to the class-I pyridoxal-phosphate-dependent aminotransferase family.</text>
</comment>
<dbReference type="Gene3D" id="3.40.640.10">
    <property type="entry name" value="Type I PLP-dependent aspartate aminotransferase-like (Major domain)"/>
    <property type="match status" value="1"/>
</dbReference>
<dbReference type="InterPro" id="IPR015422">
    <property type="entry name" value="PyrdxlP-dep_Trfase_small"/>
</dbReference>
<dbReference type="PANTHER" id="PTHR11879">
    <property type="entry name" value="ASPARTATE AMINOTRANSFERASE"/>
    <property type="match status" value="1"/>
</dbReference>
<evidence type="ECO:0000256" key="1">
    <source>
        <dbReference type="ARBA" id="ARBA00001933"/>
    </source>
</evidence>
<keyword evidence="6" id="KW-0663">Pyridoxal phosphate</keyword>
<dbReference type="EC" id="2.6.1.-" evidence="7"/>
<comment type="caution">
    <text evidence="9">The sequence shown here is derived from an EMBL/GenBank/DDBJ whole genome shotgun (WGS) entry which is preliminary data.</text>
</comment>
<dbReference type="Gene3D" id="3.90.1150.10">
    <property type="entry name" value="Aspartate Aminotransferase, domain 1"/>
    <property type="match status" value="1"/>
</dbReference>
<accession>A0ABR6RLC5</accession>
<dbReference type="Pfam" id="PF00155">
    <property type="entry name" value="Aminotran_1_2"/>
    <property type="match status" value="1"/>
</dbReference>
<evidence type="ECO:0000256" key="5">
    <source>
        <dbReference type="ARBA" id="ARBA00022679"/>
    </source>
</evidence>
<gene>
    <name evidence="9" type="ORF">HNP33_003954</name>
</gene>
<evidence type="ECO:0000256" key="7">
    <source>
        <dbReference type="RuleBase" id="RU000481"/>
    </source>
</evidence>
<dbReference type="NCBIfam" id="NF006719">
    <property type="entry name" value="PRK09257.1"/>
    <property type="match status" value="1"/>
</dbReference>
<dbReference type="InterPro" id="IPR015424">
    <property type="entry name" value="PyrdxlP-dep_Trfase"/>
</dbReference>
<evidence type="ECO:0000313" key="9">
    <source>
        <dbReference type="EMBL" id="MBB6579838.1"/>
    </source>
</evidence>
<dbReference type="EMBL" id="JACHKZ010000040">
    <property type="protein sequence ID" value="MBB6579838.1"/>
    <property type="molecule type" value="Genomic_DNA"/>
</dbReference>
<dbReference type="Proteomes" id="UP000562492">
    <property type="component" value="Unassembled WGS sequence"/>
</dbReference>
<comment type="cofactor">
    <cofactor evidence="1 7">
        <name>pyridoxal 5'-phosphate</name>
        <dbReference type="ChEBI" id="CHEBI:597326"/>
    </cofactor>
</comment>
<evidence type="ECO:0000259" key="8">
    <source>
        <dbReference type="Pfam" id="PF00155"/>
    </source>
</evidence>
<organism evidence="9 10">
    <name type="scientific">Comamonas odontotermitis</name>
    <dbReference type="NCBI Taxonomy" id="379895"/>
    <lineage>
        <taxon>Bacteria</taxon>
        <taxon>Pseudomonadati</taxon>
        <taxon>Pseudomonadota</taxon>
        <taxon>Betaproteobacteria</taxon>
        <taxon>Burkholderiales</taxon>
        <taxon>Comamonadaceae</taxon>
        <taxon>Comamonas</taxon>
    </lineage>
</organism>
<dbReference type="PRINTS" id="PR00799">
    <property type="entry name" value="TRANSAMINASE"/>
</dbReference>
<keyword evidence="4 7" id="KW-0032">Aminotransferase</keyword>